<protein>
    <submittedName>
        <fullName evidence="2">Uncharacterized protein</fullName>
    </submittedName>
</protein>
<accession>S4GLV4</accession>
<dbReference type="EMBL" id="ATJJ01000085">
    <property type="protein sequence ID" value="EPI46222.1"/>
    <property type="molecule type" value="Genomic_DNA"/>
</dbReference>
<evidence type="ECO:0000256" key="1">
    <source>
        <dbReference type="SAM" id="Phobius"/>
    </source>
</evidence>
<dbReference type="AlphaFoldDB" id="S4GLV4"/>
<feature type="transmembrane region" description="Helical" evidence="1">
    <location>
        <begin position="12"/>
        <end position="31"/>
    </location>
</feature>
<reference evidence="2 3" key="1">
    <citation type="submission" date="2013-06" db="EMBL/GenBank/DDBJ databases">
        <authorList>
            <person name="Weinstock G."/>
            <person name="Sodergren E."/>
            <person name="Lobos E.A."/>
            <person name="Fulton L."/>
            <person name="Fulton R."/>
            <person name="Courtney L."/>
            <person name="Fronick C."/>
            <person name="O'Laughlin M."/>
            <person name="Godfrey J."/>
            <person name="Wilson R.M."/>
            <person name="Miner T."/>
            <person name="Farmer C."/>
            <person name="Delehaunty K."/>
            <person name="Cordes M."/>
            <person name="Minx P."/>
            <person name="Tomlinson C."/>
            <person name="Chen J."/>
            <person name="Wollam A."/>
            <person name="Pepin K.H."/>
            <person name="Bhonagiri V."/>
            <person name="Zhang X."/>
            <person name="Warren W."/>
            <person name="Mitreva M."/>
            <person name="Mardis E.R."/>
            <person name="Wilson R.K."/>
        </authorList>
    </citation>
    <scope>NUCLEOTIDE SEQUENCE [LARGE SCALE GENOMIC DNA]</scope>
    <source>
        <strain evidence="2 3">JCP8108</strain>
    </source>
</reference>
<evidence type="ECO:0000313" key="3">
    <source>
        <dbReference type="Proteomes" id="UP000014521"/>
    </source>
</evidence>
<keyword evidence="1" id="KW-0812">Transmembrane</keyword>
<dbReference type="HOGENOM" id="CLU_2861337_0_0_11"/>
<feature type="transmembrane region" description="Helical" evidence="1">
    <location>
        <begin position="43"/>
        <end position="61"/>
    </location>
</feature>
<keyword evidence="1" id="KW-0472">Membrane</keyword>
<proteinExistence type="predicted"/>
<comment type="caution">
    <text evidence="2">The sequence shown here is derived from an EMBL/GenBank/DDBJ whole genome shotgun (WGS) entry which is preliminary data.</text>
</comment>
<organism evidence="2 3">
    <name type="scientific">Gardnerella vaginalis JCP8108</name>
    <dbReference type="NCBI Taxonomy" id="1261066"/>
    <lineage>
        <taxon>Bacteria</taxon>
        <taxon>Bacillati</taxon>
        <taxon>Actinomycetota</taxon>
        <taxon>Actinomycetes</taxon>
        <taxon>Bifidobacteriales</taxon>
        <taxon>Bifidobacteriaceae</taxon>
        <taxon>Gardnerella</taxon>
    </lineage>
</organism>
<evidence type="ECO:0000313" key="2">
    <source>
        <dbReference type="EMBL" id="EPI46222.1"/>
    </source>
</evidence>
<keyword evidence="1" id="KW-1133">Transmembrane helix</keyword>
<sequence length="64" mass="7640">MRRFRLTSCCFECDLAFFLLVITYKLSILSLNFTYSDKCDEKSWFWFFVLLLTLVVDIGQVKIV</sequence>
<name>S4GLV4_GARVA</name>
<gene>
    <name evidence="2" type="ORF">HMPREF1581_01084</name>
</gene>
<dbReference type="Proteomes" id="UP000014521">
    <property type="component" value="Unassembled WGS sequence"/>
</dbReference>